<dbReference type="PANTHER" id="PTHR12412">
    <property type="entry name" value="CAP BINDING PROTEIN"/>
    <property type="match status" value="1"/>
</dbReference>
<dbReference type="InterPro" id="IPR016024">
    <property type="entry name" value="ARM-type_fold"/>
</dbReference>
<dbReference type="GO" id="GO:0003729">
    <property type="term" value="F:mRNA binding"/>
    <property type="evidence" value="ECO:0007669"/>
    <property type="project" value="TreeGrafter"/>
</dbReference>
<keyword evidence="3" id="KW-1185">Reference proteome</keyword>
<sequence length="317" mass="34540">MSVGMYCFLCGCVYCRLGIYSCVVGLWFKKSRLRSLCLRVVDASFERFEGALRSGDFYQAKLLLRFFLALSGSYVVSLESVFETIKNLLILTAELPSTSATTADNLLLVVLSSLPWMSTKAWEAYRPLLDEVLALGHQAVSTSAEASSASPEGILLQQATLPIRVFSPSSSTSSSDSLASLSLLYHPNRDPGNDGLLSDEVTRALISLGLHQNRLGTLLDALTSMVEAEWKSKTTLRFYQSNDLYPLLKPSLLTSTPTPNTTAGSTAPPLVLTACSVPPLTLTLEDLHKIKAQPLGRVLRLPISIEKVDLPLSSHDR</sequence>
<evidence type="ECO:0000313" key="2">
    <source>
        <dbReference type="EMBL" id="PHJ17405.1"/>
    </source>
</evidence>
<reference evidence="2 3" key="1">
    <citation type="journal article" date="2017" name="Int. J. Parasitol.">
        <title>The genome of the protozoan parasite Cystoisospora suis and a reverse vaccinology approach to identify vaccine candidates.</title>
        <authorList>
            <person name="Palmieri N."/>
            <person name="Shrestha A."/>
            <person name="Ruttkowski B."/>
            <person name="Beck T."/>
            <person name="Vogl C."/>
            <person name="Tomley F."/>
            <person name="Blake D.P."/>
            <person name="Joachim A."/>
        </authorList>
    </citation>
    <scope>NUCLEOTIDE SEQUENCE [LARGE SCALE GENOMIC DNA]</scope>
    <source>
        <strain evidence="2 3">Wien I</strain>
    </source>
</reference>
<evidence type="ECO:0000256" key="1">
    <source>
        <dbReference type="SAM" id="Phobius"/>
    </source>
</evidence>
<protein>
    <submittedName>
        <fullName evidence="2">Nuclear cap-binding protein</fullName>
    </submittedName>
</protein>
<accession>A0A2C6KLN8</accession>
<dbReference type="SUPFAM" id="SSF48371">
    <property type="entry name" value="ARM repeat"/>
    <property type="match status" value="1"/>
</dbReference>
<keyword evidence="1" id="KW-0472">Membrane</keyword>
<dbReference type="PANTHER" id="PTHR12412:SF2">
    <property type="entry name" value="NUCLEAR CAP-BINDING PROTEIN SUBUNIT 1"/>
    <property type="match status" value="1"/>
</dbReference>
<dbReference type="RefSeq" id="XP_067919126.1">
    <property type="nucleotide sequence ID" value="XM_068068898.1"/>
</dbReference>
<dbReference type="EMBL" id="MIGC01005017">
    <property type="protein sequence ID" value="PHJ17405.1"/>
    <property type="molecule type" value="Genomic_DNA"/>
</dbReference>
<dbReference type="GeneID" id="94432109"/>
<organism evidence="2 3">
    <name type="scientific">Cystoisospora suis</name>
    <dbReference type="NCBI Taxonomy" id="483139"/>
    <lineage>
        <taxon>Eukaryota</taxon>
        <taxon>Sar</taxon>
        <taxon>Alveolata</taxon>
        <taxon>Apicomplexa</taxon>
        <taxon>Conoidasida</taxon>
        <taxon>Coccidia</taxon>
        <taxon>Eucoccidiorida</taxon>
        <taxon>Eimeriorina</taxon>
        <taxon>Sarcocystidae</taxon>
        <taxon>Cystoisospora</taxon>
    </lineage>
</organism>
<gene>
    <name evidence="2" type="ORF">CSUI_008773</name>
</gene>
<dbReference type="InterPro" id="IPR027159">
    <property type="entry name" value="CBP80"/>
</dbReference>
<keyword evidence="1" id="KW-0812">Transmembrane</keyword>
<dbReference type="Proteomes" id="UP000221165">
    <property type="component" value="Unassembled WGS sequence"/>
</dbReference>
<comment type="caution">
    <text evidence="2">The sequence shown here is derived from an EMBL/GenBank/DDBJ whole genome shotgun (WGS) entry which is preliminary data.</text>
</comment>
<name>A0A2C6KLN8_9APIC</name>
<proteinExistence type="predicted"/>
<dbReference type="VEuPathDB" id="ToxoDB:CSUI_008773"/>
<dbReference type="AlphaFoldDB" id="A0A2C6KLN8"/>
<dbReference type="GO" id="GO:0006406">
    <property type="term" value="P:mRNA export from nucleus"/>
    <property type="evidence" value="ECO:0007669"/>
    <property type="project" value="InterPro"/>
</dbReference>
<keyword evidence="1" id="KW-1133">Transmembrane helix</keyword>
<dbReference type="Gene3D" id="1.25.40.180">
    <property type="match status" value="1"/>
</dbReference>
<dbReference type="GO" id="GO:0005634">
    <property type="term" value="C:nucleus"/>
    <property type="evidence" value="ECO:0007669"/>
    <property type="project" value="TreeGrafter"/>
</dbReference>
<dbReference type="GO" id="GO:0000184">
    <property type="term" value="P:nuclear-transcribed mRNA catabolic process, nonsense-mediated decay"/>
    <property type="evidence" value="ECO:0007669"/>
    <property type="project" value="TreeGrafter"/>
</dbReference>
<dbReference type="GO" id="GO:0000339">
    <property type="term" value="F:RNA cap binding"/>
    <property type="evidence" value="ECO:0007669"/>
    <property type="project" value="InterPro"/>
</dbReference>
<dbReference type="GO" id="GO:0005846">
    <property type="term" value="C:nuclear cap binding complex"/>
    <property type="evidence" value="ECO:0007669"/>
    <property type="project" value="InterPro"/>
</dbReference>
<dbReference type="OrthoDB" id="10252707at2759"/>
<feature type="non-terminal residue" evidence="2">
    <location>
        <position position="317"/>
    </location>
</feature>
<evidence type="ECO:0000313" key="3">
    <source>
        <dbReference type="Proteomes" id="UP000221165"/>
    </source>
</evidence>
<feature type="transmembrane region" description="Helical" evidence="1">
    <location>
        <begin position="6"/>
        <end position="28"/>
    </location>
</feature>